<comment type="caution">
    <text evidence="3">The sequence shown here is derived from an EMBL/GenBank/DDBJ whole genome shotgun (WGS) entry which is preliminary data.</text>
</comment>
<dbReference type="AlphaFoldDB" id="A0A7X3GA38"/>
<feature type="compositionally biased region" description="Basic and acidic residues" evidence="1">
    <location>
        <begin position="32"/>
        <end position="44"/>
    </location>
</feature>
<keyword evidence="2" id="KW-0472">Membrane</keyword>
<proteinExistence type="predicted"/>
<organism evidence="3 4">
    <name type="scientific">Streptococcus danieliae</name>
    <dbReference type="NCBI Taxonomy" id="747656"/>
    <lineage>
        <taxon>Bacteria</taxon>
        <taxon>Bacillati</taxon>
        <taxon>Bacillota</taxon>
        <taxon>Bacilli</taxon>
        <taxon>Lactobacillales</taxon>
        <taxon>Streptococcaceae</taxon>
        <taxon>Streptococcus</taxon>
    </lineage>
</organism>
<evidence type="ECO:0000256" key="2">
    <source>
        <dbReference type="SAM" id="Phobius"/>
    </source>
</evidence>
<keyword evidence="2" id="KW-1133">Transmembrane helix</keyword>
<evidence type="ECO:0000256" key="1">
    <source>
        <dbReference type="SAM" id="MobiDB-lite"/>
    </source>
</evidence>
<dbReference type="Proteomes" id="UP000461595">
    <property type="component" value="Unassembled WGS sequence"/>
</dbReference>
<evidence type="ECO:0000313" key="4">
    <source>
        <dbReference type="Proteomes" id="UP000461595"/>
    </source>
</evidence>
<evidence type="ECO:0000313" key="3">
    <source>
        <dbReference type="EMBL" id="MVX59181.1"/>
    </source>
</evidence>
<protein>
    <submittedName>
        <fullName evidence="3">Uncharacterized protein</fullName>
    </submittedName>
</protein>
<feature type="region of interest" description="Disordered" evidence="1">
    <location>
        <begin position="32"/>
        <end position="60"/>
    </location>
</feature>
<name>A0A7X3GA38_9STRE</name>
<gene>
    <name evidence="3" type="ORF">E5983_05935</name>
</gene>
<dbReference type="EMBL" id="WSRS01000047">
    <property type="protein sequence ID" value="MVX59181.1"/>
    <property type="molecule type" value="Genomic_DNA"/>
</dbReference>
<feature type="transmembrane region" description="Helical" evidence="2">
    <location>
        <begin position="6"/>
        <end position="27"/>
    </location>
</feature>
<keyword evidence="2" id="KW-0812">Transmembrane</keyword>
<sequence>MNELYLSTHGQLVTLLVLLLLLVLTVFHRKTREQAGEQEARATEQETGLELNPDYGRISG</sequence>
<accession>A0A7X3GA38</accession>
<reference evidence="3 4" key="1">
    <citation type="submission" date="2019-12" db="EMBL/GenBank/DDBJ databases">
        <title>Microbes associate with the intestines of laboratory mice.</title>
        <authorList>
            <person name="Navarre W."/>
            <person name="Wong E."/>
        </authorList>
    </citation>
    <scope>NUCLEOTIDE SEQUENCE [LARGE SCALE GENOMIC DNA]</scope>
    <source>
        <strain evidence="3 4">NM51_B2-22</strain>
    </source>
</reference>
<dbReference type="RefSeq" id="WP_160332967.1">
    <property type="nucleotide sequence ID" value="NZ_WSRS01000047.1"/>
</dbReference>